<sequence length="66" mass="7371">MPTDTMILGYTRNRTLKLIYSLANYGADAEAYDEVLRLAQQARDDLDAGRDPADRLADINGQIVEL</sequence>
<evidence type="ECO:0000313" key="2">
    <source>
        <dbReference type="Proteomes" id="UP000220005"/>
    </source>
</evidence>
<gene>
    <name evidence="1" type="ORF">CGS58_13315</name>
</gene>
<protein>
    <submittedName>
        <fullName evidence="1">Uncharacterized protein</fullName>
    </submittedName>
</protein>
<dbReference type="RefSeq" id="WP_097840197.1">
    <property type="nucleotide sequence ID" value="NZ_NMTY01000032.1"/>
</dbReference>
<comment type="caution">
    <text evidence="1">The sequence shown here is derived from an EMBL/GenBank/DDBJ whole genome shotgun (WGS) entry which is preliminary data.</text>
</comment>
<dbReference type="AlphaFoldDB" id="A0A2A7AM17"/>
<evidence type="ECO:0000313" key="1">
    <source>
        <dbReference type="EMBL" id="PDX80195.1"/>
    </source>
</evidence>
<reference evidence="1 2" key="1">
    <citation type="journal article" date="2017" name="Front. Microbiol.">
        <title>New Insights into the Diversity of the Genus Faecalibacterium.</title>
        <authorList>
            <person name="Benevides L."/>
            <person name="Burman S."/>
            <person name="Martin R."/>
            <person name="Robert V."/>
            <person name="Thomas M."/>
            <person name="Miquel S."/>
            <person name="Chain F."/>
            <person name="Sokol H."/>
            <person name="Bermudez-Humaran L.G."/>
            <person name="Morrison M."/>
            <person name="Langella P."/>
            <person name="Azevedo V.A."/>
            <person name="Chatel J.M."/>
            <person name="Soares S."/>
        </authorList>
    </citation>
    <scope>NUCLEOTIDE SEQUENCE [LARGE SCALE GENOMIC DNA]</scope>
    <source>
        <strain evidence="1 2">CNCM I 4575</strain>
    </source>
</reference>
<proteinExistence type="predicted"/>
<dbReference type="EMBL" id="NMTY01000032">
    <property type="protein sequence ID" value="PDX80195.1"/>
    <property type="molecule type" value="Genomic_DNA"/>
</dbReference>
<name>A0A2A7AM17_9FIRM</name>
<dbReference type="Proteomes" id="UP000220005">
    <property type="component" value="Unassembled WGS sequence"/>
</dbReference>
<organism evidence="1 2">
    <name type="scientific">Faecalibacterium prausnitzii</name>
    <dbReference type="NCBI Taxonomy" id="853"/>
    <lineage>
        <taxon>Bacteria</taxon>
        <taxon>Bacillati</taxon>
        <taxon>Bacillota</taxon>
        <taxon>Clostridia</taxon>
        <taxon>Eubacteriales</taxon>
        <taxon>Oscillospiraceae</taxon>
        <taxon>Faecalibacterium</taxon>
    </lineage>
</organism>
<accession>A0A2A7AM17</accession>